<dbReference type="InterPro" id="IPR036514">
    <property type="entry name" value="SGNH_hydro_sf"/>
</dbReference>
<keyword evidence="3" id="KW-1185">Reference proteome</keyword>
<dbReference type="Proteomes" id="UP001219355">
    <property type="component" value="Chromosome 4"/>
</dbReference>
<gene>
    <name evidence="2" type="ORF">PRK78_006166</name>
</gene>
<dbReference type="PANTHER" id="PTHR37981">
    <property type="entry name" value="LIPASE 2"/>
    <property type="match status" value="1"/>
</dbReference>
<organism evidence="2 3">
    <name type="scientific">Emydomyces testavorans</name>
    <dbReference type="NCBI Taxonomy" id="2070801"/>
    <lineage>
        <taxon>Eukaryota</taxon>
        <taxon>Fungi</taxon>
        <taxon>Dikarya</taxon>
        <taxon>Ascomycota</taxon>
        <taxon>Pezizomycotina</taxon>
        <taxon>Eurotiomycetes</taxon>
        <taxon>Eurotiomycetidae</taxon>
        <taxon>Onygenales</taxon>
        <taxon>Nannizziopsiaceae</taxon>
        <taxon>Emydomyces</taxon>
    </lineage>
</organism>
<dbReference type="CDD" id="cd01823">
    <property type="entry name" value="SEST_like"/>
    <property type="match status" value="1"/>
</dbReference>
<dbReference type="EMBL" id="CP120630">
    <property type="protein sequence ID" value="WEW60679.1"/>
    <property type="molecule type" value="Genomic_DNA"/>
</dbReference>
<evidence type="ECO:0000313" key="3">
    <source>
        <dbReference type="Proteomes" id="UP001219355"/>
    </source>
</evidence>
<sequence>MPIPRGACSVPRVLFALIISTVAALASQNSLPLNARNLHNKSITAAEKLPVSDKVMVSVKNFASLGDSYAAGVGAGSQLDSKCWQYSESYPAQLNNTDMLKGYGHSMQFLACTGTVMRDDWGSSASSGGGKKKIIWDQIDAIKGADFVTLSIGGNDAGFFDILNGCIYKFYGPASPSCENIKKSAREKMMSKEFRVTYNKVLDAILTKNSEKSFRIFVTGYSKFFDDKLTDECSGKSLGYWAGYQPRLTVKLRRDLNDICGTLNEMIGQIIAEKKDERVIWVNWAPKFDSHRFCQPGKGLADKDTWFYDAAFRRTDIGSINPKTCETDSEAATGDWGAQALCAIAVAHAKYPALKPVSGEIQTTGGRDPFGPNDGRLFHPKPEGYRAIVDQIREVWPYAPAELRSDVDDASAKGGEPANKGIDFELAKRL</sequence>
<dbReference type="PANTHER" id="PTHR37981:SF1">
    <property type="entry name" value="SGNH HYDROLASE-TYPE ESTERASE DOMAIN-CONTAINING PROTEIN"/>
    <property type="match status" value="1"/>
</dbReference>
<dbReference type="AlphaFoldDB" id="A0AAF0DLY3"/>
<dbReference type="InterPro" id="IPR037460">
    <property type="entry name" value="SEST-like"/>
</dbReference>
<evidence type="ECO:0000256" key="1">
    <source>
        <dbReference type="SAM" id="SignalP"/>
    </source>
</evidence>
<dbReference type="SUPFAM" id="SSF52266">
    <property type="entry name" value="SGNH hydrolase"/>
    <property type="match status" value="1"/>
</dbReference>
<dbReference type="GO" id="GO:0006629">
    <property type="term" value="P:lipid metabolic process"/>
    <property type="evidence" value="ECO:0007669"/>
    <property type="project" value="TreeGrafter"/>
</dbReference>
<proteinExistence type="predicted"/>
<name>A0AAF0DLY3_9EURO</name>
<reference evidence="2" key="1">
    <citation type="submission" date="2023-03" db="EMBL/GenBank/DDBJ databases">
        <title>Emydomyces testavorans Genome Sequence.</title>
        <authorList>
            <person name="Hoyer L."/>
        </authorList>
    </citation>
    <scope>NUCLEOTIDE SEQUENCE</scope>
    <source>
        <strain evidence="2">16-2883</strain>
    </source>
</reference>
<evidence type="ECO:0000313" key="2">
    <source>
        <dbReference type="EMBL" id="WEW60679.1"/>
    </source>
</evidence>
<feature type="chain" id="PRO_5042000731" description="SGNH hydrolase-type esterase domain-containing protein" evidence="1">
    <location>
        <begin position="27"/>
        <end position="430"/>
    </location>
</feature>
<dbReference type="GO" id="GO:0016788">
    <property type="term" value="F:hydrolase activity, acting on ester bonds"/>
    <property type="evidence" value="ECO:0007669"/>
    <property type="project" value="InterPro"/>
</dbReference>
<accession>A0AAF0DLY3</accession>
<evidence type="ECO:0008006" key="4">
    <source>
        <dbReference type="Google" id="ProtNLM"/>
    </source>
</evidence>
<protein>
    <recommendedName>
        <fullName evidence="4">SGNH hydrolase-type esterase domain-containing protein</fullName>
    </recommendedName>
</protein>
<feature type="signal peptide" evidence="1">
    <location>
        <begin position="1"/>
        <end position="26"/>
    </location>
</feature>
<keyword evidence="1" id="KW-0732">Signal</keyword>
<dbReference type="Gene3D" id="3.40.50.1110">
    <property type="entry name" value="SGNH hydrolase"/>
    <property type="match status" value="1"/>
</dbReference>